<organism evidence="12 13">
    <name type="scientific">Rhodopseudomonas julia</name>
    <dbReference type="NCBI Taxonomy" id="200617"/>
    <lineage>
        <taxon>Bacteria</taxon>
        <taxon>Pseudomonadati</taxon>
        <taxon>Pseudomonadota</taxon>
        <taxon>Alphaproteobacteria</taxon>
        <taxon>Hyphomicrobiales</taxon>
        <taxon>Nitrobacteraceae</taxon>
        <taxon>Rhodopseudomonas</taxon>
    </lineage>
</organism>
<protein>
    <recommendedName>
        <fullName evidence="3">tRNA threonylcarbamoyladenosine biosynthesis protein TsaE</fullName>
    </recommendedName>
    <alternativeName>
        <fullName evidence="10">t(6)A37 threonylcarbamoyladenosine biosynthesis protein TsaE</fullName>
    </alternativeName>
</protein>
<feature type="domain" description="Aminoglycoside phosphotransferase" evidence="11">
    <location>
        <begin position="181"/>
        <end position="435"/>
    </location>
</feature>
<evidence type="ECO:0000259" key="11">
    <source>
        <dbReference type="Pfam" id="PF01636"/>
    </source>
</evidence>
<dbReference type="InterPro" id="IPR027417">
    <property type="entry name" value="P-loop_NTPase"/>
</dbReference>
<keyword evidence="8" id="KW-0067">ATP-binding</keyword>
<keyword evidence="7" id="KW-0547">Nucleotide-binding</keyword>
<comment type="caution">
    <text evidence="12">The sequence shown here is derived from an EMBL/GenBank/DDBJ whole genome shotgun (WGS) entry which is preliminary data.</text>
</comment>
<gene>
    <name evidence="12" type="ORF">J2R99_001190</name>
</gene>
<keyword evidence="6" id="KW-0479">Metal-binding</keyword>
<dbReference type="NCBIfam" id="TIGR00150">
    <property type="entry name" value="T6A_YjeE"/>
    <property type="match status" value="1"/>
</dbReference>
<dbReference type="RefSeq" id="WP_307153544.1">
    <property type="nucleotide sequence ID" value="NZ_JAUSUK010000001.1"/>
</dbReference>
<proteinExistence type="inferred from homology"/>
<dbReference type="InterPro" id="IPR011009">
    <property type="entry name" value="Kinase-like_dom_sf"/>
</dbReference>
<dbReference type="Gene3D" id="3.30.200.20">
    <property type="entry name" value="Phosphorylase Kinase, domain 1"/>
    <property type="match status" value="1"/>
</dbReference>
<dbReference type="Gene3D" id="3.90.1200.10">
    <property type="match status" value="1"/>
</dbReference>
<dbReference type="SUPFAM" id="SSF52540">
    <property type="entry name" value="P-loop containing nucleoside triphosphate hydrolases"/>
    <property type="match status" value="1"/>
</dbReference>
<evidence type="ECO:0000256" key="9">
    <source>
        <dbReference type="ARBA" id="ARBA00022842"/>
    </source>
</evidence>
<dbReference type="Pfam" id="PF01636">
    <property type="entry name" value="APH"/>
    <property type="match status" value="1"/>
</dbReference>
<dbReference type="SUPFAM" id="SSF56112">
    <property type="entry name" value="Protein kinase-like (PK-like)"/>
    <property type="match status" value="1"/>
</dbReference>
<evidence type="ECO:0000256" key="6">
    <source>
        <dbReference type="ARBA" id="ARBA00022723"/>
    </source>
</evidence>
<keyword evidence="5" id="KW-0819">tRNA processing</keyword>
<keyword evidence="12" id="KW-0808">Transferase</keyword>
<comment type="similarity">
    <text evidence="2">Belongs to the TsaE family.</text>
</comment>
<evidence type="ECO:0000256" key="10">
    <source>
        <dbReference type="ARBA" id="ARBA00032441"/>
    </source>
</evidence>
<dbReference type="PANTHER" id="PTHR33540:SF2">
    <property type="entry name" value="TRNA THREONYLCARBAMOYLADENOSINE BIOSYNTHESIS PROTEIN TSAE"/>
    <property type="match status" value="1"/>
</dbReference>
<evidence type="ECO:0000256" key="1">
    <source>
        <dbReference type="ARBA" id="ARBA00004496"/>
    </source>
</evidence>
<keyword evidence="4" id="KW-0963">Cytoplasm</keyword>
<dbReference type="PANTHER" id="PTHR33540">
    <property type="entry name" value="TRNA THREONYLCARBAMOYLADENOSINE BIOSYNTHESIS PROTEIN TSAE"/>
    <property type="match status" value="1"/>
</dbReference>
<dbReference type="GO" id="GO:0016740">
    <property type="term" value="F:transferase activity"/>
    <property type="evidence" value="ECO:0007669"/>
    <property type="project" value="UniProtKB-KW"/>
</dbReference>
<evidence type="ECO:0000256" key="4">
    <source>
        <dbReference type="ARBA" id="ARBA00022490"/>
    </source>
</evidence>
<evidence type="ECO:0000313" key="13">
    <source>
        <dbReference type="Proteomes" id="UP001230253"/>
    </source>
</evidence>
<evidence type="ECO:0000256" key="3">
    <source>
        <dbReference type="ARBA" id="ARBA00019010"/>
    </source>
</evidence>
<reference evidence="12 13" key="1">
    <citation type="submission" date="2023-07" db="EMBL/GenBank/DDBJ databases">
        <title>Genomic Encyclopedia of Type Strains, Phase IV (KMG-IV): sequencing the most valuable type-strain genomes for metagenomic binning, comparative biology and taxonomic classification.</title>
        <authorList>
            <person name="Goeker M."/>
        </authorList>
    </citation>
    <scope>NUCLEOTIDE SEQUENCE [LARGE SCALE GENOMIC DNA]</scope>
    <source>
        <strain evidence="12 13">DSM 11549</strain>
    </source>
</reference>
<name>A0ABU0C605_9BRAD</name>
<sequence>MTGADAIELKQAGADLKLHLADEAATNRLAEDFAAAARPGDRILLSGDLGSGKTSFARAFIRSLAGDPALEVPSPTFPLRIDYPFARFAVVHADLYRLGGAEEAEEIGLFDLSDEMVLLAEWPELGDLNWPEAAYLTFALASEGRDVVIAAGGDWNDRLTRSFAIRRFLDRSGRAGATRHPILGDASGRSYERISNGAEAILMNAPARPAGHAVWQGKSYDAVAHRARDLSAFLKVGSLLSERGIRVPQVFAGDVGDGLLLVEDFGSEPIITADRRPIMERYEAAADLLLHLHMGEVSADVAAPGGGRTPDLPPYDTDALLIETALFTEHFVGREAGPDMSPQTRDDFLTVWRALFDSLAGRERVIVLRDYHSPNIIWREEAEGTDRVGVIDFQDALLGDPAYDLASLAQDLRVDIDEAEEDALVARYIRGRRAANPSFDEVTFREAYAILGAQRATKVLGAFARLAHEGKPAYRSHIPRIRARLRRSLERPVLSELRRCYDPYL</sequence>
<dbReference type="Gene3D" id="3.40.50.300">
    <property type="entry name" value="P-loop containing nucleotide triphosphate hydrolases"/>
    <property type="match status" value="1"/>
</dbReference>
<keyword evidence="9" id="KW-0460">Magnesium</keyword>
<comment type="subcellular location">
    <subcellularLocation>
        <location evidence="1">Cytoplasm</location>
    </subcellularLocation>
</comment>
<dbReference type="Pfam" id="PF02367">
    <property type="entry name" value="TsaE"/>
    <property type="match status" value="1"/>
</dbReference>
<keyword evidence="13" id="KW-1185">Reference proteome</keyword>
<accession>A0ABU0C605</accession>
<evidence type="ECO:0000256" key="8">
    <source>
        <dbReference type="ARBA" id="ARBA00022840"/>
    </source>
</evidence>
<evidence type="ECO:0000256" key="2">
    <source>
        <dbReference type="ARBA" id="ARBA00007599"/>
    </source>
</evidence>
<dbReference type="EMBL" id="JAUSUK010000001">
    <property type="protein sequence ID" value="MDQ0325341.1"/>
    <property type="molecule type" value="Genomic_DNA"/>
</dbReference>
<dbReference type="InterPro" id="IPR003442">
    <property type="entry name" value="T6A_TsaE"/>
</dbReference>
<evidence type="ECO:0000256" key="7">
    <source>
        <dbReference type="ARBA" id="ARBA00022741"/>
    </source>
</evidence>
<evidence type="ECO:0000256" key="5">
    <source>
        <dbReference type="ARBA" id="ARBA00022694"/>
    </source>
</evidence>
<dbReference type="InterPro" id="IPR002575">
    <property type="entry name" value="Aminoglycoside_PTrfase"/>
</dbReference>
<dbReference type="Proteomes" id="UP001230253">
    <property type="component" value="Unassembled WGS sequence"/>
</dbReference>
<evidence type="ECO:0000313" key="12">
    <source>
        <dbReference type="EMBL" id="MDQ0325341.1"/>
    </source>
</evidence>